<dbReference type="SMART" id="SM00986">
    <property type="entry name" value="UDG"/>
    <property type="match status" value="1"/>
</dbReference>
<dbReference type="InterPro" id="IPR005273">
    <property type="entry name" value="Ura-DNA_glyco_family4"/>
</dbReference>
<evidence type="ECO:0000256" key="9">
    <source>
        <dbReference type="ARBA" id="ARBA00023004"/>
    </source>
</evidence>
<name>A0A1I1ERS6_BREAD</name>
<dbReference type="GO" id="GO:0046872">
    <property type="term" value="F:metal ion binding"/>
    <property type="evidence" value="ECO:0007669"/>
    <property type="project" value="UniProtKB-KW"/>
</dbReference>
<comment type="similarity">
    <text evidence="2">Belongs to the uracil-DNA glycosylase (UDG) superfamily. Type 4 (UDGa) family.</text>
</comment>
<evidence type="ECO:0000256" key="5">
    <source>
        <dbReference type="ARBA" id="ARBA00022485"/>
    </source>
</evidence>
<keyword evidence="7" id="KW-0227">DNA damage</keyword>
<comment type="catalytic activity">
    <reaction evidence="1">
        <text>Hydrolyzes single-stranded DNA or mismatched double-stranded DNA and polynucleotides, releasing free uracil.</text>
        <dbReference type="EC" id="3.2.2.27"/>
    </reaction>
</comment>
<dbReference type="EC" id="3.2.2.27" evidence="3"/>
<dbReference type="RefSeq" id="WP_159428215.1">
    <property type="nucleotide sequence ID" value="NZ_FOKY01000017.1"/>
</dbReference>
<dbReference type="EMBL" id="FOKY01000017">
    <property type="protein sequence ID" value="SFB89834.1"/>
    <property type="molecule type" value="Genomic_DNA"/>
</dbReference>
<evidence type="ECO:0000313" key="14">
    <source>
        <dbReference type="Proteomes" id="UP000240042"/>
    </source>
</evidence>
<dbReference type="Gene3D" id="3.40.470.10">
    <property type="entry name" value="Uracil-DNA glycosylase-like domain"/>
    <property type="match status" value="1"/>
</dbReference>
<evidence type="ECO:0000256" key="2">
    <source>
        <dbReference type="ARBA" id="ARBA00006521"/>
    </source>
</evidence>
<dbReference type="GO" id="GO:0006281">
    <property type="term" value="P:DNA repair"/>
    <property type="evidence" value="ECO:0007669"/>
    <property type="project" value="UniProtKB-KW"/>
</dbReference>
<evidence type="ECO:0000259" key="12">
    <source>
        <dbReference type="SMART" id="SM00986"/>
    </source>
</evidence>
<dbReference type="InterPro" id="IPR005122">
    <property type="entry name" value="Uracil-DNA_glycosylase-like"/>
</dbReference>
<protein>
    <recommendedName>
        <fullName evidence="4">Type-4 uracil-DNA glycosylase</fullName>
        <ecNumber evidence="3">3.2.2.27</ecNumber>
    </recommendedName>
</protein>
<accession>A0A1I1ERS6</accession>
<gene>
    <name evidence="13" type="ORF">SAMN02745150_01234</name>
</gene>
<dbReference type="PANTHER" id="PTHR33693:SF1">
    <property type="entry name" value="TYPE-4 URACIL-DNA GLYCOSYLASE"/>
    <property type="match status" value="1"/>
</dbReference>
<evidence type="ECO:0000256" key="4">
    <source>
        <dbReference type="ARBA" id="ARBA00019403"/>
    </source>
</evidence>
<dbReference type="GO" id="GO:0051539">
    <property type="term" value="F:4 iron, 4 sulfur cluster binding"/>
    <property type="evidence" value="ECO:0007669"/>
    <property type="project" value="UniProtKB-KW"/>
</dbReference>
<evidence type="ECO:0000313" key="13">
    <source>
        <dbReference type="EMBL" id="SFB89834.1"/>
    </source>
</evidence>
<dbReference type="InterPro" id="IPR036895">
    <property type="entry name" value="Uracil-DNA_glycosylase-like_sf"/>
</dbReference>
<evidence type="ECO:0000256" key="8">
    <source>
        <dbReference type="ARBA" id="ARBA00022801"/>
    </source>
</evidence>
<evidence type="ECO:0000256" key="10">
    <source>
        <dbReference type="ARBA" id="ARBA00023014"/>
    </source>
</evidence>
<keyword evidence="11" id="KW-0234">DNA repair</keyword>
<keyword evidence="14" id="KW-1185">Reference proteome</keyword>
<dbReference type="STRING" id="34097.SAMN02745150_01234"/>
<feature type="domain" description="Uracil-DNA glycosylase-like" evidence="12">
    <location>
        <begin position="83"/>
        <end position="229"/>
    </location>
</feature>
<dbReference type="Proteomes" id="UP000240042">
    <property type="component" value="Unassembled WGS sequence"/>
</dbReference>
<dbReference type="PANTHER" id="PTHR33693">
    <property type="entry name" value="TYPE-5 URACIL-DNA GLYCOSYLASE"/>
    <property type="match status" value="1"/>
</dbReference>
<evidence type="ECO:0000256" key="11">
    <source>
        <dbReference type="ARBA" id="ARBA00023204"/>
    </source>
</evidence>
<dbReference type="GO" id="GO:0004844">
    <property type="term" value="F:uracil DNA N-glycosylase activity"/>
    <property type="evidence" value="ECO:0007669"/>
    <property type="project" value="UniProtKB-EC"/>
</dbReference>
<evidence type="ECO:0000256" key="3">
    <source>
        <dbReference type="ARBA" id="ARBA00012030"/>
    </source>
</evidence>
<dbReference type="OrthoDB" id="5290748at2"/>
<evidence type="ECO:0000256" key="6">
    <source>
        <dbReference type="ARBA" id="ARBA00022723"/>
    </source>
</evidence>
<evidence type="ECO:0000256" key="7">
    <source>
        <dbReference type="ARBA" id="ARBA00022763"/>
    </source>
</evidence>
<reference evidence="14" key="1">
    <citation type="submission" date="2016-10" db="EMBL/GenBank/DDBJ databases">
        <authorList>
            <person name="Varghese N."/>
            <person name="Submissions S."/>
        </authorList>
    </citation>
    <scope>NUCLEOTIDE SEQUENCE [LARGE SCALE GENOMIC DNA]</scope>
    <source>
        <strain evidence="14">ATCC 43811</strain>
    </source>
</reference>
<dbReference type="CDD" id="cd10030">
    <property type="entry name" value="UDG-F4_TTUDGA_SPO1dp_like"/>
    <property type="match status" value="1"/>
</dbReference>
<organism evidence="13 14">
    <name type="scientific">Brevinema andersonii</name>
    <dbReference type="NCBI Taxonomy" id="34097"/>
    <lineage>
        <taxon>Bacteria</taxon>
        <taxon>Pseudomonadati</taxon>
        <taxon>Spirochaetota</taxon>
        <taxon>Spirochaetia</taxon>
        <taxon>Brevinematales</taxon>
        <taxon>Brevinemataceae</taxon>
        <taxon>Brevinema</taxon>
    </lineage>
</organism>
<keyword evidence="8" id="KW-0378">Hydrolase</keyword>
<keyword evidence="9" id="KW-0408">Iron</keyword>
<dbReference type="AlphaFoldDB" id="A0A1I1ERS6"/>
<dbReference type="SMART" id="SM00987">
    <property type="entry name" value="UreE_C"/>
    <property type="match status" value="1"/>
</dbReference>
<sequence>MDSLLKKLIYQVFADEFISYIDLSQLEPEKPLLQKNPLIKRKEQSMKNKKTLAPTDERLLALFYDCLENLKYDLCDSANNLVFGEGNANADIMVIGEAPGADEDAQGRPFVGRAGQFFTQTLNKFGVKREEIYIANILKHRPPNNRNPLPPEIAVCTPYLEKQIEIVNPKLIITLGNFATQFILSTNVGITKLRGTLQESRFGKVFPTLHPSAIIRGAYPKSLFEDDIKAALQHAGYQISE</sequence>
<dbReference type="InterPro" id="IPR051536">
    <property type="entry name" value="UDG_Type-4/5"/>
</dbReference>
<dbReference type="SUPFAM" id="SSF52141">
    <property type="entry name" value="Uracil-DNA glycosylase-like"/>
    <property type="match status" value="1"/>
</dbReference>
<keyword evidence="5" id="KW-0004">4Fe-4S</keyword>
<evidence type="ECO:0000256" key="1">
    <source>
        <dbReference type="ARBA" id="ARBA00001400"/>
    </source>
</evidence>
<dbReference type="Pfam" id="PF03167">
    <property type="entry name" value="UDG"/>
    <property type="match status" value="1"/>
</dbReference>
<proteinExistence type="inferred from homology"/>
<keyword evidence="10" id="KW-0411">Iron-sulfur</keyword>
<dbReference type="NCBIfam" id="TIGR00758">
    <property type="entry name" value="UDG_fam4"/>
    <property type="match status" value="1"/>
</dbReference>
<keyword evidence="6" id="KW-0479">Metal-binding</keyword>